<proteinExistence type="predicted"/>
<dbReference type="Gene3D" id="3.40.50.2300">
    <property type="match status" value="2"/>
</dbReference>
<dbReference type="SUPFAM" id="SSF47413">
    <property type="entry name" value="lambda repressor-like DNA-binding domains"/>
    <property type="match status" value="1"/>
</dbReference>
<dbReference type="InterPro" id="IPR028082">
    <property type="entry name" value="Peripla_BP_I"/>
</dbReference>
<dbReference type="SMART" id="SM00354">
    <property type="entry name" value="HTH_LACI"/>
    <property type="match status" value="1"/>
</dbReference>
<reference evidence="6" key="1">
    <citation type="submission" date="2020-01" db="EMBL/GenBank/DDBJ databases">
        <title>Sphingomonas sp. strain CSW-10.</title>
        <authorList>
            <person name="Chen W.-M."/>
        </authorList>
    </citation>
    <scope>NUCLEOTIDE SEQUENCE [LARGE SCALE GENOMIC DNA]</scope>
    <source>
        <strain evidence="6">FSY-8</strain>
    </source>
</reference>
<dbReference type="PRINTS" id="PR00036">
    <property type="entry name" value="HTHLACI"/>
</dbReference>
<dbReference type="Proteomes" id="UP000753724">
    <property type="component" value="Unassembled WGS sequence"/>
</dbReference>
<dbReference type="InterPro" id="IPR010982">
    <property type="entry name" value="Lambda_DNA-bd_dom_sf"/>
</dbReference>
<dbReference type="PROSITE" id="PS00356">
    <property type="entry name" value="HTH_LACI_1"/>
    <property type="match status" value="1"/>
</dbReference>
<dbReference type="Pfam" id="PF00356">
    <property type="entry name" value="LacI"/>
    <property type="match status" value="1"/>
</dbReference>
<sequence length="336" mass="36087">MPTIKDVAKLAGVSFKTVARVVNGEPSVGKDLRERVEVAIRELGYRPSLAARQLAAQKSFIIGLIVPRAGISYIARMMIAVASACREQGYQVTTETIDWRGDNYNAAESLRFASRPDAVIVAPPFCNDAVFLQGLADQGLPIVRIAGVTDAPGMVIPVHEAPISIRLVEHLIALGHTRIGMVAPPLPIRASEERLVGYRAALAAAGIAYDPDLVIRGDFNFAGGVRAVTEMLALPQRPTAVFAASDDMAAGVLAQAHKLGFRVPDDLAVAGFDDAPLARMVWPPLTTVRQPVSQIAQAAVHAAIHQRVPEVSFQHELIIRGSTNGDRQHCLDIYAF</sequence>
<accession>A0ABW9X958</accession>
<evidence type="ECO:0000256" key="2">
    <source>
        <dbReference type="ARBA" id="ARBA00023125"/>
    </source>
</evidence>
<gene>
    <name evidence="5" type="ORF">GTZ99_00685</name>
</gene>
<protein>
    <submittedName>
        <fullName evidence="5">Substrate-binding domain-containing protein</fullName>
    </submittedName>
</protein>
<feature type="domain" description="HTH lacI-type" evidence="4">
    <location>
        <begin position="2"/>
        <end position="56"/>
    </location>
</feature>
<dbReference type="SUPFAM" id="SSF53822">
    <property type="entry name" value="Periplasmic binding protein-like I"/>
    <property type="match status" value="1"/>
</dbReference>
<evidence type="ECO:0000256" key="3">
    <source>
        <dbReference type="ARBA" id="ARBA00023163"/>
    </source>
</evidence>
<name>A0ABW9X958_9SPHN</name>
<evidence type="ECO:0000259" key="4">
    <source>
        <dbReference type="PROSITE" id="PS50932"/>
    </source>
</evidence>
<dbReference type="PROSITE" id="PS50932">
    <property type="entry name" value="HTH_LACI_2"/>
    <property type="match status" value="1"/>
</dbReference>
<dbReference type="CDD" id="cd01392">
    <property type="entry name" value="HTH_LacI"/>
    <property type="match status" value="1"/>
</dbReference>
<dbReference type="CDD" id="cd01545">
    <property type="entry name" value="PBP1_SalR"/>
    <property type="match status" value="1"/>
</dbReference>
<dbReference type="EMBL" id="JAAAPO010000001">
    <property type="protein sequence ID" value="NBC35069.1"/>
    <property type="molecule type" value="Genomic_DNA"/>
</dbReference>
<evidence type="ECO:0000313" key="6">
    <source>
        <dbReference type="Proteomes" id="UP000753724"/>
    </source>
</evidence>
<dbReference type="InterPro" id="IPR046335">
    <property type="entry name" value="LacI/GalR-like_sensor"/>
</dbReference>
<dbReference type="PANTHER" id="PTHR30146">
    <property type="entry name" value="LACI-RELATED TRANSCRIPTIONAL REPRESSOR"/>
    <property type="match status" value="1"/>
</dbReference>
<comment type="caution">
    <text evidence="5">The sequence shown here is derived from an EMBL/GenBank/DDBJ whole genome shotgun (WGS) entry which is preliminary data.</text>
</comment>
<dbReference type="Pfam" id="PF13377">
    <property type="entry name" value="Peripla_BP_3"/>
    <property type="match status" value="1"/>
</dbReference>
<keyword evidence="2" id="KW-0238">DNA-binding</keyword>
<dbReference type="InterPro" id="IPR000843">
    <property type="entry name" value="HTH_LacI"/>
</dbReference>
<keyword evidence="3" id="KW-0804">Transcription</keyword>
<dbReference type="Gene3D" id="1.10.260.40">
    <property type="entry name" value="lambda repressor-like DNA-binding domains"/>
    <property type="match status" value="1"/>
</dbReference>
<dbReference type="PANTHER" id="PTHR30146:SF153">
    <property type="entry name" value="LACTOSE OPERON REPRESSOR"/>
    <property type="match status" value="1"/>
</dbReference>
<keyword evidence="6" id="KW-1185">Reference proteome</keyword>
<keyword evidence="1" id="KW-0805">Transcription regulation</keyword>
<evidence type="ECO:0000256" key="1">
    <source>
        <dbReference type="ARBA" id="ARBA00023015"/>
    </source>
</evidence>
<organism evidence="5 6">
    <name type="scientific">Novosphingobium ovatum</name>
    <dbReference type="NCBI Taxonomy" id="1908523"/>
    <lineage>
        <taxon>Bacteria</taxon>
        <taxon>Pseudomonadati</taxon>
        <taxon>Pseudomonadota</taxon>
        <taxon>Alphaproteobacteria</taxon>
        <taxon>Sphingomonadales</taxon>
        <taxon>Sphingomonadaceae</taxon>
        <taxon>Novosphingobium</taxon>
    </lineage>
</organism>
<evidence type="ECO:0000313" key="5">
    <source>
        <dbReference type="EMBL" id="NBC35069.1"/>
    </source>
</evidence>
<dbReference type="RefSeq" id="WP_161716369.1">
    <property type="nucleotide sequence ID" value="NZ_JAAAPO010000001.1"/>
</dbReference>